<dbReference type="AlphaFoldDB" id="A0A382UDJ8"/>
<accession>A0A382UDJ8</accession>
<organism evidence="2">
    <name type="scientific">marine metagenome</name>
    <dbReference type="NCBI Taxonomy" id="408172"/>
    <lineage>
        <taxon>unclassified sequences</taxon>
        <taxon>metagenomes</taxon>
        <taxon>ecological metagenomes</taxon>
    </lineage>
</organism>
<evidence type="ECO:0000313" key="2">
    <source>
        <dbReference type="EMBL" id="SVD32172.1"/>
    </source>
</evidence>
<feature type="non-terminal residue" evidence="2">
    <location>
        <position position="1"/>
    </location>
</feature>
<evidence type="ECO:0000256" key="1">
    <source>
        <dbReference type="SAM" id="MobiDB-lite"/>
    </source>
</evidence>
<gene>
    <name evidence="2" type="ORF">METZ01_LOCUS385026</name>
</gene>
<feature type="region of interest" description="Disordered" evidence="1">
    <location>
        <begin position="15"/>
        <end position="40"/>
    </location>
</feature>
<name>A0A382UDJ8_9ZZZZ</name>
<dbReference type="EMBL" id="UINC01143317">
    <property type="protein sequence ID" value="SVD32172.1"/>
    <property type="molecule type" value="Genomic_DNA"/>
</dbReference>
<protein>
    <submittedName>
        <fullName evidence="2">Uncharacterized protein</fullName>
    </submittedName>
</protein>
<proteinExistence type="predicted"/>
<sequence>TPTMAFLLPWLKDQQSHHNDQEDSLPSYAPFDRALPDADL</sequence>
<reference evidence="2" key="1">
    <citation type="submission" date="2018-05" db="EMBL/GenBank/DDBJ databases">
        <authorList>
            <person name="Lanie J.A."/>
            <person name="Ng W.-L."/>
            <person name="Kazmierczak K.M."/>
            <person name="Andrzejewski T.M."/>
            <person name="Davidsen T.M."/>
            <person name="Wayne K.J."/>
            <person name="Tettelin H."/>
            <person name="Glass J.I."/>
            <person name="Rusch D."/>
            <person name="Podicherti R."/>
            <person name="Tsui H.-C.T."/>
            <person name="Winkler M.E."/>
        </authorList>
    </citation>
    <scope>NUCLEOTIDE SEQUENCE</scope>
</reference>